<evidence type="ECO:0000256" key="2">
    <source>
        <dbReference type="SAM" id="SignalP"/>
    </source>
</evidence>
<keyword evidence="4" id="KW-1185">Reference proteome</keyword>
<feature type="compositionally biased region" description="Low complexity" evidence="1">
    <location>
        <begin position="41"/>
        <end position="61"/>
    </location>
</feature>
<name>A0A9P4L829_9PLEO</name>
<proteinExistence type="predicted"/>
<dbReference type="RefSeq" id="XP_040787457.1">
    <property type="nucleotide sequence ID" value="XM_040931818.1"/>
</dbReference>
<gene>
    <name evidence="3" type="ORF">K460DRAFT_354764</name>
</gene>
<accession>A0A9P4L829</accession>
<keyword evidence="2" id="KW-0732">Signal</keyword>
<dbReference type="EMBL" id="ML976616">
    <property type="protein sequence ID" value="KAF1844894.1"/>
    <property type="molecule type" value="Genomic_DNA"/>
</dbReference>
<organism evidence="3 4">
    <name type="scientific">Cucurbitaria berberidis CBS 394.84</name>
    <dbReference type="NCBI Taxonomy" id="1168544"/>
    <lineage>
        <taxon>Eukaryota</taxon>
        <taxon>Fungi</taxon>
        <taxon>Dikarya</taxon>
        <taxon>Ascomycota</taxon>
        <taxon>Pezizomycotina</taxon>
        <taxon>Dothideomycetes</taxon>
        <taxon>Pleosporomycetidae</taxon>
        <taxon>Pleosporales</taxon>
        <taxon>Pleosporineae</taxon>
        <taxon>Cucurbitariaceae</taxon>
        <taxon>Cucurbitaria</taxon>
    </lineage>
</organism>
<protein>
    <submittedName>
        <fullName evidence="3">Uncharacterized protein</fullName>
    </submittedName>
</protein>
<evidence type="ECO:0000313" key="4">
    <source>
        <dbReference type="Proteomes" id="UP000800039"/>
    </source>
</evidence>
<reference evidence="3" key="1">
    <citation type="submission" date="2020-01" db="EMBL/GenBank/DDBJ databases">
        <authorList>
            <consortium name="DOE Joint Genome Institute"/>
            <person name="Haridas S."/>
            <person name="Albert R."/>
            <person name="Binder M."/>
            <person name="Bloem J."/>
            <person name="Labutti K."/>
            <person name="Salamov A."/>
            <person name="Andreopoulos B."/>
            <person name="Baker S.E."/>
            <person name="Barry K."/>
            <person name="Bills G."/>
            <person name="Bluhm B.H."/>
            <person name="Cannon C."/>
            <person name="Castanera R."/>
            <person name="Culley D.E."/>
            <person name="Daum C."/>
            <person name="Ezra D."/>
            <person name="Gonzalez J.B."/>
            <person name="Henrissat B."/>
            <person name="Kuo A."/>
            <person name="Liang C."/>
            <person name="Lipzen A."/>
            <person name="Lutzoni F."/>
            <person name="Magnuson J."/>
            <person name="Mondo S."/>
            <person name="Nolan M."/>
            <person name="Ohm R."/>
            <person name="Pangilinan J."/>
            <person name="Park H.-J."/>
            <person name="Ramirez L."/>
            <person name="Alfaro M."/>
            <person name="Sun H."/>
            <person name="Tritt A."/>
            <person name="Yoshinaga Y."/>
            <person name="Zwiers L.-H."/>
            <person name="Turgeon B.G."/>
            <person name="Goodwin S.B."/>
            <person name="Spatafora J.W."/>
            <person name="Crous P.W."/>
            <person name="Grigoriev I.V."/>
        </authorList>
    </citation>
    <scope>NUCLEOTIDE SEQUENCE</scope>
    <source>
        <strain evidence="3">CBS 394.84</strain>
    </source>
</reference>
<feature type="chain" id="PRO_5040271276" evidence="2">
    <location>
        <begin position="18"/>
        <end position="160"/>
    </location>
</feature>
<feature type="signal peptide" evidence="2">
    <location>
        <begin position="1"/>
        <end position="17"/>
    </location>
</feature>
<dbReference type="GeneID" id="63849070"/>
<sequence length="160" mass="15548">MKVSMVFCAAAAAGVGAQDSVSATGAGCEPHGDHWHCPSGVAEPTAPPAVTTPTPAVTTSHSHNDDDDDEHDHPATASTCEPHGDHWHCPSGVAQPTTKPAAVSTTSSVRTTAASGAGAAASSSAAAQQSTNAAAGIAGGEGRLQGGVLAVLVGGVAYFL</sequence>
<comment type="caution">
    <text evidence="3">The sequence shown here is derived from an EMBL/GenBank/DDBJ whole genome shotgun (WGS) entry which is preliminary data.</text>
</comment>
<evidence type="ECO:0000256" key="1">
    <source>
        <dbReference type="SAM" id="MobiDB-lite"/>
    </source>
</evidence>
<feature type="region of interest" description="Disordered" evidence="1">
    <location>
        <begin position="35"/>
        <end position="107"/>
    </location>
</feature>
<dbReference type="AlphaFoldDB" id="A0A9P4L829"/>
<dbReference type="Proteomes" id="UP000800039">
    <property type="component" value="Unassembled WGS sequence"/>
</dbReference>
<evidence type="ECO:0000313" key="3">
    <source>
        <dbReference type="EMBL" id="KAF1844894.1"/>
    </source>
</evidence>